<organism evidence="1">
    <name type="scientific">Ictalurus punctatus</name>
    <name type="common">Channel catfish</name>
    <name type="synonym">Silurus punctatus</name>
    <dbReference type="NCBI Taxonomy" id="7998"/>
    <lineage>
        <taxon>Eukaryota</taxon>
        <taxon>Metazoa</taxon>
        <taxon>Chordata</taxon>
        <taxon>Craniata</taxon>
        <taxon>Vertebrata</taxon>
        <taxon>Euteleostomi</taxon>
        <taxon>Actinopterygii</taxon>
        <taxon>Neopterygii</taxon>
        <taxon>Teleostei</taxon>
        <taxon>Ostariophysi</taxon>
        <taxon>Siluriformes</taxon>
        <taxon>Ictaluridae</taxon>
        <taxon>Ictalurus</taxon>
    </lineage>
</organism>
<proteinExistence type="evidence at transcript level"/>
<feature type="non-terminal residue" evidence="1">
    <location>
        <position position="71"/>
    </location>
</feature>
<feature type="non-terminal residue" evidence="1">
    <location>
        <position position="1"/>
    </location>
</feature>
<dbReference type="EMBL" id="DQ381278">
    <property type="protein sequence ID" value="ABD38685.1"/>
    <property type="molecule type" value="mRNA"/>
</dbReference>
<protein>
    <submittedName>
        <fullName evidence="1">Uncharacterized protein</fullName>
    </submittedName>
</protein>
<evidence type="ECO:0000313" key="1">
    <source>
        <dbReference type="EMBL" id="ABD38685.1"/>
    </source>
</evidence>
<accession>Q2EGN2</accession>
<reference evidence="1" key="1">
    <citation type="submission" date="2006-01" db="EMBL/GenBank/DDBJ databases">
        <title>Channel catfish gene expression after Edwardsiella ictaluri infection.</title>
        <authorList>
            <person name="Yeh H.-Y."/>
            <person name="Klesius P.H."/>
        </authorList>
    </citation>
    <scope>NUCLEOTIDE SEQUENCE</scope>
    <source>
        <tissue evidence="1">Ovary</tissue>
    </source>
</reference>
<name>Q2EGN2_ICTPU</name>
<dbReference type="AlphaFoldDB" id="Q2EGN2"/>
<sequence length="71" mass="8332">LFVNPVLRHFFNSAKLTCDARGVEALESHPRYKDEPWEYLESEEYFLRISSCLALRSALRLSESCRSFSLF</sequence>